<comment type="subcellular location">
    <subcellularLocation>
        <location evidence="1">Cell membrane</location>
        <topology evidence="1">Multi-pass membrane protein</topology>
    </subcellularLocation>
</comment>
<dbReference type="Pfam" id="PF00361">
    <property type="entry name" value="Proton_antipo_M"/>
    <property type="match status" value="1"/>
</dbReference>
<feature type="transmembrane region" description="Helical" evidence="6">
    <location>
        <begin position="131"/>
        <end position="148"/>
    </location>
</feature>
<dbReference type="eggNOG" id="arCOG01541">
    <property type="taxonomic scope" value="Archaea"/>
</dbReference>
<dbReference type="STRING" id="272844.PAB0806"/>
<feature type="transmembrane region" description="Helical" evidence="6">
    <location>
        <begin position="79"/>
        <end position="100"/>
    </location>
</feature>
<dbReference type="PANTHER" id="PTHR42703">
    <property type="entry name" value="NADH DEHYDROGENASE"/>
    <property type="match status" value="1"/>
</dbReference>
<reference evidence="8" key="1">
    <citation type="submission" date="1999-07" db="EMBL/GenBank/DDBJ databases">
        <authorList>
            <person name="Genoscope"/>
        </authorList>
    </citation>
    <scope>NUCLEOTIDE SEQUENCE</scope>
    <source>
        <strain evidence="8">Orsay</strain>
    </source>
</reference>
<dbReference type="AlphaFoldDB" id="Q9UZE0"/>
<proteinExistence type="predicted"/>
<evidence type="ECO:0000259" key="7">
    <source>
        <dbReference type="Pfam" id="PF00361"/>
    </source>
</evidence>
<evidence type="ECO:0000313" key="10">
    <source>
        <dbReference type="Proteomes" id="UP000000810"/>
    </source>
</evidence>
<evidence type="ECO:0000256" key="2">
    <source>
        <dbReference type="ARBA" id="ARBA00022475"/>
    </source>
</evidence>
<dbReference type="NCBIfam" id="NF006237">
    <property type="entry name" value="PRK08375.1-2"/>
    <property type="match status" value="1"/>
</dbReference>
<feature type="domain" description="NADH:quinone oxidoreductase/Mrp antiporter transmembrane" evidence="7">
    <location>
        <begin position="125"/>
        <end position="371"/>
    </location>
</feature>
<evidence type="ECO:0000256" key="4">
    <source>
        <dbReference type="ARBA" id="ARBA00022989"/>
    </source>
</evidence>
<evidence type="ECO:0000313" key="9">
    <source>
        <dbReference type="EMBL" id="CCE70643.1"/>
    </source>
</evidence>
<feature type="transmembrane region" description="Helical" evidence="6">
    <location>
        <begin position="410"/>
        <end position="429"/>
    </location>
</feature>
<dbReference type="HOGENOM" id="CLU_007100_9_5_2"/>
<dbReference type="Proteomes" id="UP000009139">
    <property type="component" value="Chromosome"/>
</dbReference>
<keyword evidence="2" id="KW-1003">Cell membrane</keyword>
<dbReference type="InterPro" id="IPR050586">
    <property type="entry name" value="CPA3_Na-H_Antiporter_D"/>
</dbReference>
<feature type="transmembrane region" description="Helical" evidence="6">
    <location>
        <begin position="228"/>
        <end position="248"/>
    </location>
</feature>
<gene>
    <name evidence="8" type="ordered locus">PAB0806</name>
</gene>
<feature type="transmembrane region" description="Helical" evidence="6">
    <location>
        <begin position="436"/>
        <end position="452"/>
    </location>
</feature>
<dbReference type="EMBL" id="AJ248286">
    <property type="protein sequence ID" value="CAB50119.1"/>
    <property type="molecule type" value="Genomic_DNA"/>
</dbReference>
<sequence length="479" mass="52527">MNAVIMVISPVIFSLLIYIFGTFRIEGTFRARFRLPLTYEVKALYLLGVFLPMLLFPLSRGGVVGGYPREIGIEVGLDWVSSTFLIAEFLVFGASSLYLVKRVTNWKELSLLLLMHSGLIGAFISKDYFNFYVFMELSAVSSYALIASQDREAAFKYLLLSMTASYVLILALGMIYFQTGYLNVELASEVGLRDDTPLRLAAISLILKAGIFPLHVWLPDAHSNAKTYVSSILSGIAVKAPIYGLILLSNLGDLSFLKPFAILSMAFGVIMAILQFNAKRLLAYHTVSQMGYILLGLSTGNVYGATLYSLAHAMFKGGLFLGVGAIIDARKRKDLKYLGSRNILLIVSIAILSLAISGLGITIGGVAKSYLATTEKAIIYAVSFGTAFSFSKLNYYLWKGYGNEPTNFSILPSLTLGVLTVLVGIELGGKLSKYDLLIPLAFLTFYALRGYLTRRDYVIRLEANHGVALFALILGLFSI</sequence>
<reference evidence="8 10" key="4">
    <citation type="journal article" date="2003" name="Mol. Microbiol.">
        <title>An integrated analysis of the genome of the hyperthermophilic archaeon Pyrococcus abyssi.</title>
        <authorList>
            <person name="Cohen G."/>
            <person name="Barbe V."/>
            <person name="Flament D."/>
            <person name="Galperin M."/>
            <person name="Heilig R."/>
            <person name="Ripp R."/>
            <person name="Lecompte O."/>
            <person name="Prieur D."/>
            <person name="Poch O."/>
            <person name="Quellerou J."/>
            <person name="Thierry J.C."/>
            <person name="Van der Oost J."/>
            <person name="Weissenbach J."/>
            <person name="Zivanovic Y."/>
            <person name="Forterre P."/>
        </authorList>
    </citation>
    <scope>NUCLEOTIDE SEQUENCE [LARGE SCALE GENOMIC DNA]</scope>
    <source>
        <strain evidence="10">GE5 / Orsay</strain>
        <strain evidence="8">Orsay</strain>
    </source>
</reference>
<feature type="transmembrane region" description="Helical" evidence="6">
    <location>
        <begin position="6"/>
        <end position="23"/>
    </location>
</feature>
<evidence type="ECO:0000256" key="6">
    <source>
        <dbReference type="SAM" id="Phobius"/>
    </source>
</evidence>
<dbReference type="InterPro" id="IPR001750">
    <property type="entry name" value="ND/Mrp_TM"/>
</dbReference>
<reference evidence="9 11" key="5">
    <citation type="journal article" date="2012" name="Curr. Microbiol.">
        <title>Re-annotation of two hyperthermophilic archaea Pyrococcus abyssi GE5 and Pyrococcus furiosus DSM 3638.</title>
        <authorList>
            <person name="Gao J."/>
            <person name="Wang J."/>
        </authorList>
    </citation>
    <scope>GENOME REANNOTATION</scope>
    <source>
        <strain evidence="9">GE5</strain>
        <strain evidence="11">GE5 / Orsay</strain>
    </source>
</reference>
<dbReference type="EMBL" id="HE613800">
    <property type="protein sequence ID" value="CCE70643.1"/>
    <property type="molecule type" value="Genomic_DNA"/>
</dbReference>
<dbReference type="OrthoDB" id="101192at2157"/>
<feature type="transmembrane region" description="Helical" evidence="6">
    <location>
        <begin position="378"/>
        <end position="398"/>
    </location>
</feature>
<evidence type="ECO:0000313" key="8">
    <source>
        <dbReference type="EMBL" id="CAB50119.1"/>
    </source>
</evidence>
<accession>Q9UZE0</accession>
<dbReference type="Proteomes" id="UP000000810">
    <property type="component" value="Chromosome"/>
</dbReference>
<dbReference type="KEGG" id="pab:PAB0806"/>
<evidence type="ECO:0000256" key="5">
    <source>
        <dbReference type="ARBA" id="ARBA00023136"/>
    </source>
</evidence>
<dbReference type="PIR" id="B75102">
    <property type="entry name" value="B75102"/>
</dbReference>
<evidence type="ECO:0000313" key="11">
    <source>
        <dbReference type="Proteomes" id="UP000009139"/>
    </source>
</evidence>
<feature type="transmembrane region" description="Helical" evidence="6">
    <location>
        <begin position="157"/>
        <end position="177"/>
    </location>
</feature>
<dbReference type="PANTHER" id="PTHR42703:SF1">
    <property type="entry name" value="NA(+)_H(+) ANTIPORTER SUBUNIT D1"/>
    <property type="match status" value="1"/>
</dbReference>
<feature type="transmembrane region" description="Helical" evidence="6">
    <location>
        <begin position="260"/>
        <end position="278"/>
    </location>
</feature>
<keyword evidence="8" id="KW-0830">Ubiquinone</keyword>
<keyword evidence="3 6" id="KW-0812">Transmembrane</keyword>
<dbReference type="RefSeq" id="WP_010868326.1">
    <property type="nucleotide sequence ID" value="NC_000868.1"/>
</dbReference>
<protein>
    <submittedName>
        <fullName evidence="8">NADH ubiquinone oxidoreductase chain 4 related</fullName>
    </submittedName>
    <submittedName>
        <fullName evidence="9">Putative monovalent cation/H+ antiporter subunit D</fullName>
    </submittedName>
</protein>
<feature type="transmembrane region" description="Helical" evidence="6">
    <location>
        <begin position="197"/>
        <end position="216"/>
    </location>
</feature>
<reference evidence="8" key="2">
    <citation type="journal article" date="2000" name="J. Mol. Biol.">
        <title>Archaeal homologs of eukaryotic methylation guide small nucleolar RNAs: lessons from the Pyrococcus genomes.</title>
        <authorList>
            <person name="Gaspin C."/>
            <person name="Cavaille J."/>
            <person name="Erauso G."/>
        </authorList>
    </citation>
    <scope>NUCLEOTIDE SEQUENCE</scope>
    <source>
        <strain evidence="8">Orsay</strain>
    </source>
</reference>
<keyword evidence="5 6" id="KW-0472">Membrane</keyword>
<name>Q9UZE0_PYRAB</name>
<feature type="transmembrane region" description="Helical" evidence="6">
    <location>
        <begin position="343"/>
        <end position="366"/>
    </location>
</feature>
<feature type="transmembrane region" description="Helical" evidence="6">
    <location>
        <begin position="43"/>
        <end position="59"/>
    </location>
</feature>
<keyword evidence="10" id="KW-1185">Reference proteome</keyword>
<reference evidence="8" key="3">
    <citation type="journal article" date="2001" name="Genome Res.">
        <title>Genome evolution at the genus level: comparison of three complete genomes of hyperthermophilic archaea.</title>
        <authorList>
            <person name="Lecompte O."/>
            <person name="Ripp R."/>
            <person name="Puzos-Barbe V."/>
            <person name="Duprat S."/>
            <person name="Heilig R."/>
            <person name="Dietrich J."/>
            <person name="Thierry J.C."/>
            <person name="Poch O."/>
        </authorList>
    </citation>
    <scope>NUCLEOTIDE SEQUENCE</scope>
    <source>
        <strain evidence="8">Orsay</strain>
    </source>
</reference>
<dbReference type="PATRIC" id="fig|272844.11.peg.1287"/>
<evidence type="ECO:0000256" key="1">
    <source>
        <dbReference type="ARBA" id="ARBA00004651"/>
    </source>
</evidence>
<keyword evidence="4 6" id="KW-1133">Transmembrane helix</keyword>
<evidence type="ECO:0000256" key="3">
    <source>
        <dbReference type="ARBA" id="ARBA00022692"/>
    </source>
</evidence>
<organism evidence="8 10">
    <name type="scientific">Pyrococcus abyssi (strain GE5 / Orsay)</name>
    <dbReference type="NCBI Taxonomy" id="272844"/>
    <lineage>
        <taxon>Archaea</taxon>
        <taxon>Methanobacteriati</taxon>
        <taxon>Methanobacteriota</taxon>
        <taxon>Thermococci</taxon>
        <taxon>Thermococcales</taxon>
        <taxon>Thermococcaceae</taxon>
        <taxon>Pyrococcus</taxon>
    </lineage>
</organism>
<dbReference type="GO" id="GO:0005886">
    <property type="term" value="C:plasma membrane"/>
    <property type="evidence" value="ECO:0007669"/>
    <property type="project" value="UniProtKB-SubCell"/>
</dbReference>